<dbReference type="GO" id="GO:0016491">
    <property type="term" value="F:oxidoreductase activity"/>
    <property type="evidence" value="ECO:0007669"/>
    <property type="project" value="UniProtKB-KW"/>
</dbReference>
<dbReference type="PANTHER" id="PTHR24320:SF282">
    <property type="entry name" value="WW DOMAIN-CONTAINING OXIDOREDUCTASE"/>
    <property type="match status" value="1"/>
</dbReference>
<organism evidence="4 5">
    <name type="scientific">Ambispora leptoticha</name>
    <dbReference type="NCBI Taxonomy" id="144679"/>
    <lineage>
        <taxon>Eukaryota</taxon>
        <taxon>Fungi</taxon>
        <taxon>Fungi incertae sedis</taxon>
        <taxon>Mucoromycota</taxon>
        <taxon>Glomeromycotina</taxon>
        <taxon>Glomeromycetes</taxon>
        <taxon>Archaeosporales</taxon>
        <taxon>Ambisporaceae</taxon>
        <taxon>Ambispora</taxon>
    </lineage>
</organism>
<sequence>VAVVTGGNSGIGYITARELARKNAHVIVCSRSIERGQMAVDKIKVETNNDKVEVLQLDLSDWKNTKDAADSLVARKLPLHILVNNAAIMATPYELNEHGIEKQFATNHVGHFALTETLLPVIEASAPSRIVNITGNLYNRAPKTGINFDDINLEKESSLTRYGQSKTANILFTIELAKRLEGKQVWANVVHPGVVKTNLIQGFLSDKGFLTKAIIYVVKFFLMNVEDGSLTSLYAATSPEIEKENYRGKYFVPIAELGTPEPFATNQETASRLWKWTKDLLNEKLGI</sequence>
<dbReference type="AlphaFoldDB" id="A0A9N9FBS5"/>
<comment type="similarity">
    <text evidence="1">Belongs to the short-chain dehydrogenases/reductases (SDR) family.</text>
</comment>
<dbReference type="CDD" id="cd05327">
    <property type="entry name" value="retinol-DH_like_SDR_c_like"/>
    <property type="match status" value="1"/>
</dbReference>
<dbReference type="Pfam" id="PF00106">
    <property type="entry name" value="adh_short"/>
    <property type="match status" value="1"/>
</dbReference>
<comment type="caution">
    <text evidence="4">The sequence shown here is derived from an EMBL/GenBank/DDBJ whole genome shotgun (WGS) entry which is preliminary data.</text>
</comment>
<dbReference type="PRINTS" id="PR00081">
    <property type="entry name" value="GDHRDH"/>
</dbReference>
<evidence type="ECO:0000256" key="1">
    <source>
        <dbReference type="ARBA" id="ARBA00006484"/>
    </source>
</evidence>
<evidence type="ECO:0000313" key="5">
    <source>
        <dbReference type="Proteomes" id="UP000789508"/>
    </source>
</evidence>
<keyword evidence="5" id="KW-1185">Reference proteome</keyword>
<name>A0A9N9FBS5_9GLOM</name>
<proteinExistence type="inferred from homology"/>
<protein>
    <submittedName>
        <fullName evidence="4">10976_t:CDS:1</fullName>
    </submittedName>
</protein>
<reference evidence="4" key="1">
    <citation type="submission" date="2021-06" db="EMBL/GenBank/DDBJ databases">
        <authorList>
            <person name="Kallberg Y."/>
            <person name="Tangrot J."/>
            <person name="Rosling A."/>
        </authorList>
    </citation>
    <scope>NUCLEOTIDE SEQUENCE</scope>
    <source>
        <strain evidence="4">FL130A</strain>
    </source>
</reference>
<evidence type="ECO:0000256" key="3">
    <source>
        <dbReference type="ARBA" id="ARBA00023002"/>
    </source>
</evidence>
<feature type="non-terminal residue" evidence="4">
    <location>
        <position position="287"/>
    </location>
</feature>
<evidence type="ECO:0000256" key="2">
    <source>
        <dbReference type="ARBA" id="ARBA00022857"/>
    </source>
</evidence>
<keyword evidence="2" id="KW-0521">NADP</keyword>
<dbReference type="SUPFAM" id="SSF51735">
    <property type="entry name" value="NAD(P)-binding Rossmann-fold domains"/>
    <property type="match status" value="1"/>
</dbReference>
<dbReference type="PANTHER" id="PTHR24320">
    <property type="entry name" value="RETINOL DEHYDROGENASE"/>
    <property type="match status" value="1"/>
</dbReference>
<dbReference type="Proteomes" id="UP000789508">
    <property type="component" value="Unassembled WGS sequence"/>
</dbReference>
<dbReference type="InterPro" id="IPR002347">
    <property type="entry name" value="SDR_fam"/>
</dbReference>
<evidence type="ECO:0000313" key="4">
    <source>
        <dbReference type="EMBL" id="CAG8523762.1"/>
    </source>
</evidence>
<gene>
    <name evidence="4" type="ORF">ALEPTO_LOCUS4602</name>
</gene>
<accession>A0A9N9FBS5</accession>
<keyword evidence="3" id="KW-0560">Oxidoreductase</keyword>
<dbReference type="Gene3D" id="3.40.50.720">
    <property type="entry name" value="NAD(P)-binding Rossmann-like Domain"/>
    <property type="match status" value="1"/>
</dbReference>
<dbReference type="InterPro" id="IPR036291">
    <property type="entry name" value="NAD(P)-bd_dom_sf"/>
</dbReference>
<dbReference type="OrthoDB" id="191139at2759"/>
<dbReference type="EMBL" id="CAJVPS010001088">
    <property type="protein sequence ID" value="CAG8523762.1"/>
    <property type="molecule type" value="Genomic_DNA"/>
</dbReference>